<dbReference type="NCBIfam" id="TIGR02937">
    <property type="entry name" value="sigma70-ECF"/>
    <property type="match status" value="1"/>
</dbReference>
<dbReference type="InterPro" id="IPR036388">
    <property type="entry name" value="WH-like_DNA-bd_sf"/>
</dbReference>
<evidence type="ECO:0000259" key="5">
    <source>
        <dbReference type="Pfam" id="PF08281"/>
    </source>
</evidence>
<organism evidence="6 7">
    <name type="scientific">Chitinophaga ginsengisoli</name>
    <dbReference type="NCBI Taxonomy" id="363837"/>
    <lineage>
        <taxon>Bacteria</taxon>
        <taxon>Pseudomonadati</taxon>
        <taxon>Bacteroidota</taxon>
        <taxon>Chitinophagia</taxon>
        <taxon>Chitinophagales</taxon>
        <taxon>Chitinophagaceae</taxon>
        <taxon>Chitinophaga</taxon>
    </lineage>
</organism>
<dbReference type="InterPro" id="IPR014284">
    <property type="entry name" value="RNA_pol_sigma-70_dom"/>
</dbReference>
<name>A0A2P8FTJ8_9BACT</name>
<evidence type="ECO:0000256" key="4">
    <source>
        <dbReference type="ARBA" id="ARBA00023163"/>
    </source>
</evidence>
<dbReference type="PANTHER" id="PTHR43133">
    <property type="entry name" value="RNA POLYMERASE ECF-TYPE SIGMA FACTO"/>
    <property type="match status" value="1"/>
</dbReference>
<dbReference type="InterPro" id="IPR013249">
    <property type="entry name" value="RNA_pol_sigma70_r4_t2"/>
</dbReference>
<dbReference type="SUPFAM" id="SSF88659">
    <property type="entry name" value="Sigma3 and sigma4 domains of RNA polymerase sigma factors"/>
    <property type="match status" value="1"/>
</dbReference>
<comment type="similarity">
    <text evidence="1">Belongs to the sigma-70 factor family. ECF subfamily.</text>
</comment>
<keyword evidence="3" id="KW-0731">Sigma factor</keyword>
<evidence type="ECO:0000256" key="2">
    <source>
        <dbReference type="ARBA" id="ARBA00023015"/>
    </source>
</evidence>
<dbReference type="PANTHER" id="PTHR43133:SF46">
    <property type="entry name" value="RNA POLYMERASE SIGMA-70 FACTOR ECF SUBFAMILY"/>
    <property type="match status" value="1"/>
</dbReference>
<keyword evidence="2" id="KW-0805">Transcription regulation</keyword>
<evidence type="ECO:0000256" key="3">
    <source>
        <dbReference type="ARBA" id="ARBA00023082"/>
    </source>
</evidence>
<evidence type="ECO:0000313" key="6">
    <source>
        <dbReference type="EMBL" id="PSL25042.1"/>
    </source>
</evidence>
<dbReference type="Gene3D" id="1.10.1740.10">
    <property type="match status" value="1"/>
</dbReference>
<comment type="caution">
    <text evidence="6">The sequence shown here is derived from an EMBL/GenBank/DDBJ whole genome shotgun (WGS) entry which is preliminary data.</text>
</comment>
<dbReference type="SUPFAM" id="SSF88946">
    <property type="entry name" value="Sigma2 domain of RNA polymerase sigma factors"/>
    <property type="match status" value="1"/>
</dbReference>
<reference evidence="6 7" key="1">
    <citation type="submission" date="2018-03" db="EMBL/GenBank/DDBJ databases">
        <title>Genomic Encyclopedia of Archaeal and Bacterial Type Strains, Phase II (KMG-II): from individual species to whole genera.</title>
        <authorList>
            <person name="Goeker M."/>
        </authorList>
    </citation>
    <scope>NUCLEOTIDE SEQUENCE [LARGE SCALE GENOMIC DNA]</scope>
    <source>
        <strain evidence="6 7">DSM 18107</strain>
    </source>
</reference>
<dbReference type="GO" id="GO:0016987">
    <property type="term" value="F:sigma factor activity"/>
    <property type="evidence" value="ECO:0007669"/>
    <property type="project" value="UniProtKB-KW"/>
</dbReference>
<dbReference type="AlphaFoldDB" id="A0A2P8FTJ8"/>
<keyword evidence="4" id="KW-0804">Transcription</keyword>
<dbReference type="Proteomes" id="UP000240978">
    <property type="component" value="Unassembled WGS sequence"/>
</dbReference>
<dbReference type="Gene3D" id="1.10.10.10">
    <property type="entry name" value="Winged helix-like DNA-binding domain superfamily/Winged helix DNA-binding domain"/>
    <property type="match status" value="1"/>
</dbReference>
<dbReference type="InterPro" id="IPR039425">
    <property type="entry name" value="RNA_pol_sigma-70-like"/>
</dbReference>
<dbReference type="Pfam" id="PF08281">
    <property type="entry name" value="Sigma70_r4_2"/>
    <property type="match status" value="1"/>
</dbReference>
<gene>
    <name evidence="6" type="ORF">CLV42_114191</name>
</gene>
<evidence type="ECO:0000313" key="7">
    <source>
        <dbReference type="Proteomes" id="UP000240978"/>
    </source>
</evidence>
<accession>A0A2P8FTJ8</accession>
<feature type="domain" description="RNA polymerase sigma factor 70 region 4 type 2" evidence="5">
    <location>
        <begin position="145"/>
        <end position="182"/>
    </location>
</feature>
<protein>
    <submittedName>
        <fullName evidence="6">RNA polymerase sigma-70 factor (ECF subfamily)</fullName>
    </submittedName>
</protein>
<dbReference type="GO" id="GO:0006352">
    <property type="term" value="P:DNA-templated transcription initiation"/>
    <property type="evidence" value="ECO:0007669"/>
    <property type="project" value="InterPro"/>
</dbReference>
<dbReference type="GO" id="GO:0003677">
    <property type="term" value="F:DNA binding"/>
    <property type="evidence" value="ECO:0007669"/>
    <property type="project" value="InterPro"/>
</dbReference>
<keyword evidence="7" id="KW-1185">Reference proteome</keyword>
<dbReference type="InterPro" id="IPR013324">
    <property type="entry name" value="RNA_pol_sigma_r3/r4-like"/>
</dbReference>
<dbReference type="InterPro" id="IPR013325">
    <property type="entry name" value="RNA_pol_sigma_r2"/>
</dbReference>
<evidence type="ECO:0000256" key="1">
    <source>
        <dbReference type="ARBA" id="ARBA00010641"/>
    </source>
</evidence>
<proteinExistence type="inferred from homology"/>
<sequence>MLKFKPGGNHYCLVLNEFTHTDADQELLSLIKTGSETAFQQLFQRHWEKLYVAASKKLGDQELAQELVHDLFLDLWRRREELSIQHLPAYLGKALQYRIINKLISKKDKFFFELLENTEESLYKADQALLEKDLTSLIISWAEILPERRRQIFIQYYLHHLTTQEIAENLQISQKTVQNQLSISVQDLRAHFGHLLALLILLDETL</sequence>
<dbReference type="EMBL" id="PYGK01000014">
    <property type="protein sequence ID" value="PSL25042.1"/>
    <property type="molecule type" value="Genomic_DNA"/>
</dbReference>